<dbReference type="Proteomes" id="UP000814243">
    <property type="component" value="Unassembled WGS sequence"/>
</dbReference>
<dbReference type="AlphaFoldDB" id="A0A922MG65"/>
<name>A0A922MG65_SPOEX</name>
<sequence>MKSDMEGRRVVWWQWKLEARWCCVNEPGPVGSAGAYFKPGRALQRPLCETVGYARRAAANSRLLAYRRKEKWNAAQWCWRARRRYTPRGLQ</sequence>
<comment type="caution">
    <text evidence="1">The sequence shown here is derived from an EMBL/GenBank/DDBJ whole genome shotgun (WGS) entry which is preliminary data.</text>
</comment>
<evidence type="ECO:0000313" key="1">
    <source>
        <dbReference type="EMBL" id="KAH9636625.1"/>
    </source>
</evidence>
<organism evidence="1 2">
    <name type="scientific">Spodoptera exigua</name>
    <name type="common">Beet armyworm</name>
    <name type="synonym">Noctua fulgens</name>
    <dbReference type="NCBI Taxonomy" id="7107"/>
    <lineage>
        <taxon>Eukaryota</taxon>
        <taxon>Metazoa</taxon>
        <taxon>Ecdysozoa</taxon>
        <taxon>Arthropoda</taxon>
        <taxon>Hexapoda</taxon>
        <taxon>Insecta</taxon>
        <taxon>Pterygota</taxon>
        <taxon>Neoptera</taxon>
        <taxon>Endopterygota</taxon>
        <taxon>Lepidoptera</taxon>
        <taxon>Glossata</taxon>
        <taxon>Ditrysia</taxon>
        <taxon>Noctuoidea</taxon>
        <taxon>Noctuidae</taxon>
        <taxon>Amphipyrinae</taxon>
        <taxon>Spodoptera</taxon>
    </lineage>
</organism>
<proteinExistence type="predicted"/>
<accession>A0A922MG65</accession>
<dbReference type="EMBL" id="JACEFF010000488">
    <property type="protein sequence ID" value="KAH9636625.1"/>
    <property type="molecule type" value="Genomic_DNA"/>
</dbReference>
<protein>
    <submittedName>
        <fullName evidence="1">Uncharacterized protein</fullName>
    </submittedName>
</protein>
<evidence type="ECO:0000313" key="2">
    <source>
        <dbReference type="Proteomes" id="UP000814243"/>
    </source>
</evidence>
<gene>
    <name evidence="1" type="ORF">HF086_003443</name>
</gene>
<reference evidence="1" key="1">
    <citation type="journal article" date="2021" name="G3 (Bethesda)">
        <title>Genome and transcriptome analysis of the beet armyworm Spodoptera exigua reveals targets for pest control. .</title>
        <authorList>
            <person name="Simon S."/>
            <person name="Breeschoten T."/>
            <person name="Jansen H.J."/>
            <person name="Dirks R.P."/>
            <person name="Schranz M.E."/>
            <person name="Ros V.I.D."/>
        </authorList>
    </citation>
    <scope>NUCLEOTIDE SEQUENCE</scope>
    <source>
        <strain evidence="1">TB_SE_WUR_2020</strain>
    </source>
</reference>